<dbReference type="AlphaFoldDB" id="A0A1X7TQT6"/>
<dbReference type="EnsemblMetazoa" id="Aqu2.1.17157_001">
    <property type="protein sequence ID" value="Aqu2.1.17157_001"/>
    <property type="gene ID" value="Aqu2.1.17157"/>
</dbReference>
<evidence type="ECO:0008006" key="3">
    <source>
        <dbReference type="Google" id="ProtNLM"/>
    </source>
</evidence>
<proteinExistence type="predicted"/>
<organism evidence="2">
    <name type="scientific">Amphimedon queenslandica</name>
    <name type="common">Sponge</name>
    <dbReference type="NCBI Taxonomy" id="400682"/>
    <lineage>
        <taxon>Eukaryota</taxon>
        <taxon>Metazoa</taxon>
        <taxon>Porifera</taxon>
        <taxon>Demospongiae</taxon>
        <taxon>Heteroscleromorpha</taxon>
        <taxon>Haplosclerida</taxon>
        <taxon>Niphatidae</taxon>
        <taxon>Amphimedon</taxon>
    </lineage>
</organism>
<dbReference type="OrthoDB" id="9988458at2759"/>
<feature type="chain" id="PRO_5012959733" description="AMOP domain-containing protein" evidence="1">
    <location>
        <begin position="23"/>
        <end position="236"/>
    </location>
</feature>
<evidence type="ECO:0000313" key="2">
    <source>
        <dbReference type="EnsemblMetazoa" id="Aqu2.1.17157_001"/>
    </source>
</evidence>
<accession>A0A1X7TQT6</accession>
<feature type="signal peptide" evidence="1">
    <location>
        <begin position="1"/>
        <end position="22"/>
    </location>
</feature>
<keyword evidence="1" id="KW-0732">Signal</keyword>
<evidence type="ECO:0000256" key="1">
    <source>
        <dbReference type="SAM" id="SignalP"/>
    </source>
</evidence>
<protein>
    <recommendedName>
        <fullName evidence="3">AMOP domain-containing protein</fullName>
    </recommendedName>
</protein>
<name>A0A1X7TQT6_AMPQE</name>
<dbReference type="InParanoid" id="A0A1X7TQT6"/>
<sequence length="236" mass="26620">MAGVSGLSLILLAFVFSLYCDSNGLPQPSVPMWPTKFTISFDVYIKNKGDDWKSTGEMYYDWNSKTFRADYIGWCLPPFPSNHSDYSCSFLATGSNMYFINHTASEWDKYDCCLFEGGLGSVPPDWMKVGAYNGTDVIQDIPVDVWYFSGTDNPEKPCYFYWSGRDSARTPVGFFGISPVGPTMLLYRDFQPHSIPSGISFDLPNGKCDNKCQPPSDLLMDIQQPKWPECLNQTIL</sequence>
<reference evidence="2" key="1">
    <citation type="submission" date="2017-05" db="UniProtKB">
        <authorList>
            <consortium name="EnsemblMetazoa"/>
        </authorList>
    </citation>
    <scope>IDENTIFICATION</scope>
</reference>